<proteinExistence type="predicted"/>
<dbReference type="PROSITE" id="PS50043">
    <property type="entry name" value="HTH_LUXR_2"/>
    <property type="match status" value="1"/>
</dbReference>
<gene>
    <name evidence="8" type="ORF">COMA1_10833</name>
</gene>
<dbReference type="CDD" id="cd06170">
    <property type="entry name" value="LuxR_C_like"/>
    <property type="match status" value="1"/>
</dbReference>
<evidence type="ECO:0000256" key="3">
    <source>
        <dbReference type="ARBA" id="ARBA00023125"/>
    </source>
</evidence>
<dbReference type="PRINTS" id="PR00038">
    <property type="entry name" value="HTHLUXR"/>
</dbReference>
<dbReference type="InterPro" id="IPR058245">
    <property type="entry name" value="NreC/VraR/RcsB-like_REC"/>
</dbReference>
<dbReference type="GO" id="GO:0006355">
    <property type="term" value="P:regulation of DNA-templated transcription"/>
    <property type="evidence" value="ECO:0007669"/>
    <property type="project" value="InterPro"/>
</dbReference>
<dbReference type="SMART" id="SM00421">
    <property type="entry name" value="HTH_LUXR"/>
    <property type="match status" value="1"/>
</dbReference>
<evidence type="ECO:0000259" key="7">
    <source>
        <dbReference type="PROSITE" id="PS50110"/>
    </source>
</evidence>
<keyword evidence="1 5" id="KW-0597">Phosphoprotein</keyword>
<dbReference type="InterPro" id="IPR039420">
    <property type="entry name" value="WalR-like"/>
</dbReference>
<dbReference type="PROSITE" id="PS50110">
    <property type="entry name" value="RESPONSE_REGULATORY"/>
    <property type="match status" value="1"/>
</dbReference>
<dbReference type="EMBL" id="CZQA01000001">
    <property type="protein sequence ID" value="CUS32831.1"/>
    <property type="molecule type" value="Genomic_DNA"/>
</dbReference>
<dbReference type="SUPFAM" id="SSF52172">
    <property type="entry name" value="CheY-like"/>
    <property type="match status" value="1"/>
</dbReference>
<feature type="modified residue" description="4-aspartylphosphate" evidence="5">
    <location>
        <position position="60"/>
    </location>
</feature>
<dbReference type="InterPro" id="IPR000792">
    <property type="entry name" value="Tscrpt_reg_LuxR_C"/>
</dbReference>
<dbReference type="CDD" id="cd17535">
    <property type="entry name" value="REC_NarL-like"/>
    <property type="match status" value="1"/>
</dbReference>
<dbReference type="Proteomes" id="UP000199032">
    <property type="component" value="Unassembled WGS sequence"/>
</dbReference>
<name>A0A0S4L6L6_9BACT</name>
<dbReference type="STRING" id="1742972.COMA1_10833"/>
<dbReference type="PANTHER" id="PTHR43214:SF41">
    <property type="entry name" value="NITRATE_NITRITE RESPONSE REGULATOR PROTEIN NARP"/>
    <property type="match status" value="1"/>
</dbReference>
<dbReference type="GO" id="GO:0000160">
    <property type="term" value="P:phosphorelay signal transduction system"/>
    <property type="evidence" value="ECO:0007669"/>
    <property type="project" value="InterPro"/>
</dbReference>
<evidence type="ECO:0000256" key="1">
    <source>
        <dbReference type="ARBA" id="ARBA00022553"/>
    </source>
</evidence>
<keyword evidence="4" id="KW-0804">Transcription</keyword>
<feature type="domain" description="Response regulatory" evidence="7">
    <location>
        <begin position="11"/>
        <end position="125"/>
    </location>
</feature>
<evidence type="ECO:0000313" key="9">
    <source>
        <dbReference type="Proteomes" id="UP000199032"/>
    </source>
</evidence>
<evidence type="ECO:0000259" key="6">
    <source>
        <dbReference type="PROSITE" id="PS50043"/>
    </source>
</evidence>
<accession>A0A0S4L6L6</accession>
<dbReference type="Gene3D" id="3.40.50.2300">
    <property type="match status" value="1"/>
</dbReference>
<dbReference type="InterPro" id="IPR001789">
    <property type="entry name" value="Sig_transdc_resp-reg_receiver"/>
</dbReference>
<dbReference type="PANTHER" id="PTHR43214">
    <property type="entry name" value="TWO-COMPONENT RESPONSE REGULATOR"/>
    <property type="match status" value="1"/>
</dbReference>
<keyword evidence="9" id="KW-1185">Reference proteome</keyword>
<protein>
    <submittedName>
        <fullName evidence="8">Response regulator, LuxR family</fullName>
    </submittedName>
</protein>
<evidence type="ECO:0000256" key="2">
    <source>
        <dbReference type="ARBA" id="ARBA00023015"/>
    </source>
</evidence>
<evidence type="ECO:0000313" key="8">
    <source>
        <dbReference type="EMBL" id="CUS32831.1"/>
    </source>
</evidence>
<sequence length="223" mass="24376">MSEMIPTKKPRVLMADDHSILLAGVRKLIEDQCEVVGTVEDGRALLEAADRLKPDLILLDISMPLLNGLEAARHLKKTLPETKLLFLTMHASSRYATEAFKAGAQGFLLKQSAASELPQAIEAVLQGKHYLTPSIVKPMIDQALKIGEASAIMGIAKELTPRQREILQLVGEGKGTKEIATLLNLSVKTVQFHKTCLMQELNVHSTAELMRYAITQGLASAEL</sequence>
<evidence type="ECO:0000256" key="4">
    <source>
        <dbReference type="ARBA" id="ARBA00023163"/>
    </source>
</evidence>
<dbReference type="InterPro" id="IPR016032">
    <property type="entry name" value="Sig_transdc_resp-reg_C-effctor"/>
</dbReference>
<evidence type="ECO:0000256" key="5">
    <source>
        <dbReference type="PROSITE-ProRule" id="PRU00169"/>
    </source>
</evidence>
<dbReference type="Pfam" id="PF00072">
    <property type="entry name" value="Response_reg"/>
    <property type="match status" value="1"/>
</dbReference>
<keyword evidence="3" id="KW-0238">DNA-binding</keyword>
<keyword evidence="2" id="KW-0805">Transcription regulation</keyword>
<dbReference type="AlphaFoldDB" id="A0A0S4L6L6"/>
<dbReference type="SUPFAM" id="SSF46894">
    <property type="entry name" value="C-terminal effector domain of the bipartite response regulators"/>
    <property type="match status" value="1"/>
</dbReference>
<dbReference type="InterPro" id="IPR011006">
    <property type="entry name" value="CheY-like_superfamily"/>
</dbReference>
<feature type="domain" description="HTH luxR-type" evidence="6">
    <location>
        <begin position="152"/>
        <end position="217"/>
    </location>
</feature>
<reference evidence="8 9" key="1">
    <citation type="submission" date="2015-10" db="EMBL/GenBank/DDBJ databases">
        <authorList>
            <person name="Gilbert D.G."/>
        </authorList>
    </citation>
    <scope>NUCLEOTIDE SEQUENCE [LARGE SCALE GENOMIC DNA]</scope>
    <source>
        <strain evidence="8">COMA1</strain>
    </source>
</reference>
<dbReference type="Pfam" id="PF00196">
    <property type="entry name" value="GerE"/>
    <property type="match status" value="1"/>
</dbReference>
<dbReference type="SMART" id="SM00448">
    <property type="entry name" value="REC"/>
    <property type="match status" value="1"/>
</dbReference>
<organism evidence="8 9">
    <name type="scientific">Candidatus Nitrospira nitrosa</name>
    <dbReference type="NCBI Taxonomy" id="1742972"/>
    <lineage>
        <taxon>Bacteria</taxon>
        <taxon>Pseudomonadati</taxon>
        <taxon>Nitrospirota</taxon>
        <taxon>Nitrospiria</taxon>
        <taxon>Nitrospirales</taxon>
        <taxon>Nitrospiraceae</taxon>
        <taxon>Nitrospira</taxon>
    </lineage>
</organism>
<dbReference type="GO" id="GO:0003677">
    <property type="term" value="F:DNA binding"/>
    <property type="evidence" value="ECO:0007669"/>
    <property type="project" value="UniProtKB-KW"/>
</dbReference>